<evidence type="ECO:0000313" key="3">
    <source>
        <dbReference type="Proteomes" id="UP000035553"/>
    </source>
</evidence>
<comment type="caution">
    <text evidence="2">The sequence shown here is derived from an EMBL/GenBank/DDBJ whole genome shotgun (WGS) entry which is preliminary data.</text>
</comment>
<dbReference type="InterPro" id="IPR026893">
    <property type="entry name" value="Tyr/Ser_Pase_IphP-type"/>
</dbReference>
<comment type="similarity">
    <text evidence="1">Belongs to the protein-tyrosine phosphatase family.</text>
</comment>
<dbReference type="STRING" id="1069536.SINU_10065"/>
<proteinExistence type="inferred from homology"/>
<reference evidence="2 3" key="1">
    <citation type="journal article" date="2011" name="J. Bacteriol.">
        <title>Draft genome sequence of Sporolactobacillus inulinus strain CASD, an efficient D-lactic acid-producing bacterium with high-concentration lactate tolerance capability.</title>
        <authorList>
            <person name="Yu B."/>
            <person name="Su F."/>
            <person name="Wang L."/>
            <person name="Xu K."/>
            <person name="Zhao B."/>
            <person name="Xu P."/>
        </authorList>
    </citation>
    <scope>NUCLEOTIDE SEQUENCE [LARGE SCALE GENOMIC DNA]</scope>
    <source>
        <strain evidence="2 3">CASD</strain>
    </source>
</reference>
<gene>
    <name evidence="2" type="ORF">SINU_10065</name>
</gene>
<dbReference type="SUPFAM" id="SSF52799">
    <property type="entry name" value="(Phosphotyrosine protein) phosphatases II"/>
    <property type="match status" value="1"/>
</dbReference>
<dbReference type="OrthoDB" id="1188001at2"/>
<evidence type="ECO:0000256" key="1">
    <source>
        <dbReference type="ARBA" id="ARBA00009580"/>
    </source>
</evidence>
<dbReference type="Proteomes" id="UP000035553">
    <property type="component" value="Unassembled WGS sequence"/>
</dbReference>
<dbReference type="EMBL" id="AFVQ02000133">
    <property type="protein sequence ID" value="KLI02077.1"/>
    <property type="molecule type" value="Genomic_DNA"/>
</dbReference>
<evidence type="ECO:0000313" key="2">
    <source>
        <dbReference type="EMBL" id="KLI02077.1"/>
    </source>
</evidence>
<dbReference type="InterPro" id="IPR029021">
    <property type="entry name" value="Prot-tyrosine_phosphatase-like"/>
</dbReference>
<dbReference type="PANTHER" id="PTHR31126">
    <property type="entry name" value="TYROSINE-PROTEIN PHOSPHATASE"/>
    <property type="match status" value="1"/>
</dbReference>
<keyword evidence="3" id="KW-1185">Reference proteome</keyword>
<dbReference type="RefSeq" id="WP_010023530.1">
    <property type="nucleotide sequence ID" value="NZ_AFVQ02000133.1"/>
</dbReference>
<dbReference type="PANTHER" id="PTHR31126:SF1">
    <property type="entry name" value="TYROSINE SPECIFIC PROTEIN PHOSPHATASES DOMAIN-CONTAINING PROTEIN"/>
    <property type="match status" value="1"/>
</dbReference>
<accession>A0A0U1QMN3</accession>
<sequence length="258" mass="30088">METNGLMERVLPLKGVYNFRDMGGIKTRDGRKVKRGLLFRSADLTDSTEQDRKHIQELNLKIIYDYRDKAEADVRPDPQIGSERHERIAVNGEDKTTAREEWDPATFYKTFTREKFAQVYREMPVHNKSYHRLMQLFKNPEENLPVLHHCAGGRDRTGVGAMLLLRTLGVSFETIMDDYLLSNKTLVRYHEETFAEAARYVSGLQLKRFEEGFLVHEQYLDAAIGEIFSSYGKFGKYLETEFGITRADRRRIQAYCLE</sequence>
<name>A0A0U1QMN3_9BACL</name>
<protein>
    <submittedName>
        <fullName evidence="2">Protein tyrosine phosphatase</fullName>
    </submittedName>
</protein>
<dbReference type="Pfam" id="PF13350">
    <property type="entry name" value="Y_phosphatase3"/>
    <property type="match status" value="1"/>
</dbReference>
<dbReference type="AlphaFoldDB" id="A0A0U1QMN3"/>
<dbReference type="GO" id="GO:0004721">
    <property type="term" value="F:phosphoprotein phosphatase activity"/>
    <property type="evidence" value="ECO:0007669"/>
    <property type="project" value="InterPro"/>
</dbReference>
<dbReference type="Gene3D" id="3.90.190.10">
    <property type="entry name" value="Protein tyrosine phosphatase superfamily"/>
    <property type="match status" value="1"/>
</dbReference>
<organism evidence="2 3">
    <name type="scientific">Sporolactobacillus inulinus CASD</name>
    <dbReference type="NCBI Taxonomy" id="1069536"/>
    <lineage>
        <taxon>Bacteria</taxon>
        <taxon>Bacillati</taxon>
        <taxon>Bacillota</taxon>
        <taxon>Bacilli</taxon>
        <taxon>Bacillales</taxon>
        <taxon>Sporolactobacillaceae</taxon>
        <taxon>Sporolactobacillus</taxon>
    </lineage>
</organism>